<accession>A0A2P6V8R0</accession>
<comment type="caution">
    <text evidence="2">The sequence shown here is derived from an EMBL/GenBank/DDBJ whole genome shotgun (WGS) entry which is preliminary data.</text>
</comment>
<protein>
    <submittedName>
        <fullName evidence="2">Uncharacterized protein</fullName>
    </submittedName>
</protein>
<dbReference type="AlphaFoldDB" id="A0A2P6V8R0"/>
<dbReference type="EMBL" id="LHPF02000020">
    <property type="protein sequence ID" value="PSC70461.1"/>
    <property type="molecule type" value="Genomic_DNA"/>
</dbReference>
<feature type="region of interest" description="Disordered" evidence="1">
    <location>
        <begin position="61"/>
        <end position="83"/>
    </location>
</feature>
<evidence type="ECO:0000313" key="2">
    <source>
        <dbReference type="EMBL" id="PSC70461.1"/>
    </source>
</evidence>
<keyword evidence="3" id="KW-1185">Reference proteome</keyword>
<dbReference type="Proteomes" id="UP000239649">
    <property type="component" value="Unassembled WGS sequence"/>
</dbReference>
<name>A0A2P6V8R0_9CHLO</name>
<reference evidence="2 3" key="1">
    <citation type="journal article" date="2018" name="Plant J.">
        <title>Genome sequences of Chlorella sorokiniana UTEX 1602 and Micractinium conductrix SAG 241.80: implications to maltose excretion by a green alga.</title>
        <authorList>
            <person name="Arriola M.B."/>
            <person name="Velmurugan N."/>
            <person name="Zhang Y."/>
            <person name="Plunkett M.H."/>
            <person name="Hondzo H."/>
            <person name="Barney B.M."/>
        </authorList>
    </citation>
    <scope>NUCLEOTIDE SEQUENCE [LARGE SCALE GENOMIC DNA]</scope>
    <source>
        <strain evidence="2 3">SAG 241.80</strain>
    </source>
</reference>
<sequence length="83" mass="9030">MDVQSAVWKQLATLERRLHQVAQEVGIMKEAESERQAHFLRQYAANCVADLAAALQRGDLAAGGDLASGPQHHDPAPMQPAEQ</sequence>
<proteinExistence type="predicted"/>
<evidence type="ECO:0000313" key="3">
    <source>
        <dbReference type="Proteomes" id="UP000239649"/>
    </source>
</evidence>
<evidence type="ECO:0000256" key="1">
    <source>
        <dbReference type="SAM" id="MobiDB-lite"/>
    </source>
</evidence>
<organism evidence="2 3">
    <name type="scientific">Micractinium conductrix</name>
    <dbReference type="NCBI Taxonomy" id="554055"/>
    <lineage>
        <taxon>Eukaryota</taxon>
        <taxon>Viridiplantae</taxon>
        <taxon>Chlorophyta</taxon>
        <taxon>core chlorophytes</taxon>
        <taxon>Trebouxiophyceae</taxon>
        <taxon>Chlorellales</taxon>
        <taxon>Chlorellaceae</taxon>
        <taxon>Chlorella clade</taxon>
        <taxon>Micractinium</taxon>
    </lineage>
</organism>
<gene>
    <name evidence="2" type="ORF">C2E20_6203</name>
</gene>